<dbReference type="RefSeq" id="XP_020825777.1">
    <property type="nucleotide sequence ID" value="XM_020970118.1"/>
</dbReference>
<dbReference type="CTD" id="254050"/>
<proteinExistence type="predicted"/>
<dbReference type="Proteomes" id="UP000515140">
    <property type="component" value="Unplaced"/>
</dbReference>
<evidence type="ECO:0000256" key="2">
    <source>
        <dbReference type="ARBA" id="ARBA00022737"/>
    </source>
</evidence>
<dbReference type="SUPFAM" id="SSF52075">
    <property type="entry name" value="Outer arm dynein light chain 1"/>
    <property type="match status" value="1"/>
</dbReference>
<dbReference type="GeneID" id="110196773"/>
<evidence type="ECO:0000256" key="3">
    <source>
        <dbReference type="SAM" id="MobiDB-lite"/>
    </source>
</evidence>
<dbReference type="InterPro" id="IPR032675">
    <property type="entry name" value="LRR_dom_sf"/>
</dbReference>
<dbReference type="PANTHER" id="PTHR45973:SF35">
    <property type="entry name" value="LEUCINE-RICH REPEAT-CONTAINING PROTEIN 43"/>
    <property type="match status" value="1"/>
</dbReference>
<dbReference type="InterPro" id="IPR050576">
    <property type="entry name" value="Cilia_flagella_integrity"/>
</dbReference>
<keyword evidence="1" id="KW-0433">Leucine-rich repeat</keyword>
<dbReference type="InParanoid" id="A0A6P5IUI4"/>
<dbReference type="PANTHER" id="PTHR45973">
    <property type="entry name" value="PROTEIN PHOSPHATASE 1 REGULATORY SUBUNIT SDS22-RELATED"/>
    <property type="match status" value="1"/>
</dbReference>
<accession>A0A6P5IUI4</accession>
<dbReference type="AlphaFoldDB" id="A0A6P5IUI4"/>
<gene>
    <name evidence="5" type="primary">LRRC43</name>
</gene>
<evidence type="ECO:0000313" key="4">
    <source>
        <dbReference type="Proteomes" id="UP000515140"/>
    </source>
</evidence>
<feature type="region of interest" description="Disordered" evidence="3">
    <location>
        <begin position="532"/>
        <end position="552"/>
    </location>
</feature>
<dbReference type="FunCoup" id="A0A6P5IUI4">
    <property type="interactions" value="46"/>
</dbReference>
<keyword evidence="4" id="KW-1185">Reference proteome</keyword>
<dbReference type="InterPro" id="IPR001611">
    <property type="entry name" value="Leu-rich_rpt"/>
</dbReference>
<dbReference type="KEGG" id="pcw:110196773"/>
<evidence type="ECO:0000313" key="5">
    <source>
        <dbReference type="RefSeq" id="XP_020825777.1"/>
    </source>
</evidence>
<keyword evidence="2" id="KW-0677">Repeat</keyword>
<reference evidence="5" key="1">
    <citation type="submission" date="2025-08" db="UniProtKB">
        <authorList>
            <consortium name="RefSeq"/>
        </authorList>
    </citation>
    <scope>IDENTIFICATION</scope>
    <source>
        <tissue evidence="5">Spleen</tissue>
    </source>
</reference>
<dbReference type="Gene3D" id="3.80.10.10">
    <property type="entry name" value="Ribonuclease Inhibitor"/>
    <property type="match status" value="1"/>
</dbReference>
<protein>
    <submittedName>
        <fullName evidence="5">Leucine-rich repeat-containing protein 43</fullName>
    </submittedName>
</protein>
<evidence type="ECO:0000256" key="1">
    <source>
        <dbReference type="ARBA" id="ARBA00022614"/>
    </source>
</evidence>
<sequence>METEPGTVTVSKAFQEHLRQLCLHEFPCGLGSWNKTRFSPENLKSWKGGIPKMPDNVSPKEEDVESLLRLVQSPESPWAQHKDSTVEDQYLRELAIQNPLIIDNAFLLSYFTSLRVVNKGVTLIDEDLLKFFKLEELILSANRIRTVDPMNLPPTLKVLELYGNEMTSIQCLCSHPLPALQHLGVGHNQLNGFLESQYITANYWPNLVSLDLGYNDLTGLYYIIAGLCTLPQLRLLVLQGNPLSLVPHYRGYTIDCLPQLYVLDDISVSPEERHLFQGLSCKVGFAEEEAHLIVTMKNVTGVLDSSVLDPEPTIEGPYIVYSYYVTYNFVEDEKDPGKEYASNTEEVNKLHETPLLSTMLSREANGETETDPRLHPGPGSVLFSTIRKPWTNVIEYNYKMKHTLKDLVPLKAFLLLGTNITIVEEKIVSWQILPTPVESPPTIKKGKGEKDKKEKEDKEKEKDKKEKGKDKKEKEKKRDTPKEFHQDPPILRVLGSQLLNLEPLLSGETVVSSLCNFGVVRTAETDKMTYLRDQRTKSKKGAKQKVKDKDKKKENLLFEEPDYQPDPLTVDVQVQLCHYRSFSEALTMLPL</sequence>
<organism evidence="4 5">
    <name type="scientific">Phascolarctos cinereus</name>
    <name type="common">Koala</name>
    <dbReference type="NCBI Taxonomy" id="38626"/>
    <lineage>
        <taxon>Eukaryota</taxon>
        <taxon>Metazoa</taxon>
        <taxon>Chordata</taxon>
        <taxon>Craniata</taxon>
        <taxon>Vertebrata</taxon>
        <taxon>Euteleostomi</taxon>
        <taxon>Mammalia</taxon>
        <taxon>Metatheria</taxon>
        <taxon>Diprotodontia</taxon>
        <taxon>Phascolarctidae</taxon>
        <taxon>Phascolarctos</taxon>
    </lineage>
</organism>
<name>A0A6P5IUI4_PHACI</name>
<feature type="compositionally biased region" description="Basic and acidic residues" evidence="3">
    <location>
        <begin position="446"/>
        <end position="486"/>
    </location>
</feature>
<dbReference type="Pfam" id="PF13855">
    <property type="entry name" value="LRR_8"/>
    <property type="match status" value="1"/>
</dbReference>
<feature type="region of interest" description="Disordered" evidence="3">
    <location>
        <begin position="438"/>
        <end position="487"/>
    </location>
</feature>